<dbReference type="GO" id="GO:0003677">
    <property type="term" value="F:DNA binding"/>
    <property type="evidence" value="ECO:0007669"/>
    <property type="project" value="InterPro"/>
</dbReference>
<dbReference type="GO" id="GO:0006281">
    <property type="term" value="P:DNA repair"/>
    <property type="evidence" value="ECO:0007669"/>
    <property type="project" value="UniProtKB-KW"/>
</dbReference>
<dbReference type="PRINTS" id="PR00726">
    <property type="entry name" value="LEXASERPTASE"/>
</dbReference>
<dbReference type="AlphaFoldDB" id="A0A918P1J7"/>
<keyword evidence="4 7" id="KW-0068">Autocatalytic cleavage</keyword>
<dbReference type="PANTHER" id="PTHR33516:SF2">
    <property type="entry name" value="LEXA REPRESSOR-RELATED"/>
    <property type="match status" value="1"/>
</dbReference>
<keyword evidence="10" id="KW-1185">Reference proteome</keyword>
<evidence type="ECO:0000256" key="6">
    <source>
        <dbReference type="ARBA" id="ARBA00023236"/>
    </source>
</evidence>
<evidence type="ECO:0000313" key="10">
    <source>
        <dbReference type="Proteomes" id="UP000645257"/>
    </source>
</evidence>
<dbReference type="InterPro" id="IPR050077">
    <property type="entry name" value="LexA_repressor"/>
</dbReference>
<dbReference type="InterPro" id="IPR006197">
    <property type="entry name" value="Peptidase_S24_LexA"/>
</dbReference>
<feature type="domain" description="Peptidase S24/S26A/S26B/S26C" evidence="8">
    <location>
        <begin position="68"/>
        <end position="184"/>
    </location>
</feature>
<dbReference type="PANTHER" id="PTHR33516">
    <property type="entry name" value="LEXA REPRESSOR"/>
    <property type="match status" value="1"/>
</dbReference>
<proteinExistence type="inferred from homology"/>
<dbReference type="SUPFAM" id="SSF51306">
    <property type="entry name" value="LexA/Signal peptidase"/>
    <property type="match status" value="1"/>
</dbReference>
<dbReference type="Pfam" id="PF00717">
    <property type="entry name" value="Peptidase_S24"/>
    <property type="match status" value="1"/>
</dbReference>
<reference evidence="9" key="1">
    <citation type="journal article" date="2014" name="Int. J. Syst. Evol. Microbiol.">
        <title>Complete genome sequence of Corynebacterium casei LMG S-19264T (=DSM 44701T), isolated from a smear-ripened cheese.</title>
        <authorList>
            <consortium name="US DOE Joint Genome Institute (JGI-PGF)"/>
            <person name="Walter F."/>
            <person name="Albersmeier A."/>
            <person name="Kalinowski J."/>
            <person name="Ruckert C."/>
        </authorList>
    </citation>
    <scope>NUCLEOTIDE SEQUENCE</scope>
    <source>
        <strain evidence="9">KCTC 32182</strain>
    </source>
</reference>
<evidence type="ECO:0000256" key="2">
    <source>
        <dbReference type="ARBA" id="ARBA00022763"/>
    </source>
</evidence>
<dbReference type="Gene3D" id="2.10.109.10">
    <property type="entry name" value="Umud Fragment, subunit A"/>
    <property type="match status" value="1"/>
</dbReference>
<name>A0A918P1J7_9NEIS</name>
<dbReference type="Proteomes" id="UP000645257">
    <property type="component" value="Unassembled WGS sequence"/>
</dbReference>
<dbReference type="RefSeq" id="WP_189533004.1">
    <property type="nucleotide sequence ID" value="NZ_BMYX01000007.1"/>
</dbReference>
<dbReference type="GO" id="GO:0016787">
    <property type="term" value="F:hydrolase activity"/>
    <property type="evidence" value="ECO:0007669"/>
    <property type="project" value="UniProtKB-KW"/>
</dbReference>
<keyword evidence="5" id="KW-0234">DNA repair</keyword>
<gene>
    <name evidence="9" type="ORF">GCM10011289_15580</name>
</gene>
<keyword evidence="3 7" id="KW-0378">Hydrolase</keyword>
<evidence type="ECO:0000256" key="5">
    <source>
        <dbReference type="ARBA" id="ARBA00023204"/>
    </source>
</evidence>
<evidence type="ECO:0000256" key="4">
    <source>
        <dbReference type="ARBA" id="ARBA00022813"/>
    </source>
</evidence>
<dbReference type="CDD" id="cd06529">
    <property type="entry name" value="S24_LexA-like"/>
    <property type="match status" value="1"/>
</dbReference>
<organism evidence="9 10">
    <name type="scientific">Paludibacterium paludis</name>
    <dbReference type="NCBI Taxonomy" id="1225769"/>
    <lineage>
        <taxon>Bacteria</taxon>
        <taxon>Pseudomonadati</taxon>
        <taxon>Pseudomonadota</taxon>
        <taxon>Betaproteobacteria</taxon>
        <taxon>Neisseriales</taxon>
        <taxon>Chromobacteriaceae</taxon>
        <taxon>Paludibacterium</taxon>
    </lineage>
</organism>
<keyword evidence="2" id="KW-0227">DNA damage</keyword>
<dbReference type="EMBL" id="BMYX01000007">
    <property type="protein sequence ID" value="GGY13217.1"/>
    <property type="molecule type" value="Genomic_DNA"/>
</dbReference>
<keyword evidence="6" id="KW-0742">SOS response</keyword>
<dbReference type="InterPro" id="IPR036286">
    <property type="entry name" value="LexA/Signal_pep-like_sf"/>
</dbReference>
<protein>
    <submittedName>
        <fullName evidence="9">SOS (Error prone) mutagenesis protein UmuD (RumA)</fullName>
    </submittedName>
</protein>
<dbReference type="GO" id="GO:0006355">
    <property type="term" value="P:regulation of DNA-templated transcription"/>
    <property type="evidence" value="ECO:0007669"/>
    <property type="project" value="InterPro"/>
</dbReference>
<sequence>MTQGGKRAGAGRKSAYGGDKTVAIRIPEPLKPVLEAWLGEYRILRSARGGDIGDVRTLGRDLDAMSLPLFASRVPAGAPVAGDDMKEADIDLNEHLVARPDSTFMVTVRGQSMRDAGIQDGDLLLVDRSIEPKSGKVVVAVLDGDVTVKRLDVTGDRVRLLPENPEYSPIDVPPDSSFLIWGVVTRVIHTVD</sequence>
<comment type="similarity">
    <text evidence="1 7">Belongs to the peptidase S24 family.</text>
</comment>
<evidence type="ECO:0000313" key="9">
    <source>
        <dbReference type="EMBL" id="GGY13217.1"/>
    </source>
</evidence>
<evidence type="ECO:0000256" key="3">
    <source>
        <dbReference type="ARBA" id="ARBA00022801"/>
    </source>
</evidence>
<evidence type="ECO:0000256" key="1">
    <source>
        <dbReference type="ARBA" id="ARBA00007484"/>
    </source>
</evidence>
<comment type="caution">
    <text evidence="9">The sequence shown here is derived from an EMBL/GenBank/DDBJ whole genome shotgun (WGS) entry which is preliminary data.</text>
</comment>
<dbReference type="GO" id="GO:0009432">
    <property type="term" value="P:SOS response"/>
    <property type="evidence" value="ECO:0007669"/>
    <property type="project" value="UniProtKB-KW"/>
</dbReference>
<accession>A0A918P1J7</accession>
<reference evidence="9" key="2">
    <citation type="submission" date="2020-09" db="EMBL/GenBank/DDBJ databases">
        <authorList>
            <person name="Sun Q."/>
            <person name="Kim S."/>
        </authorList>
    </citation>
    <scope>NUCLEOTIDE SEQUENCE</scope>
    <source>
        <strain evidence="9">KCTC 32182</strain>
    </source>
</reference>
<evidence type="ECO:0000256" key="7">
    <source>
        <dbReference type="RuleBase" id="RU003991"/>
    </source>
</evidence>
<dbReference type="InterPro" id="IPR039418">
    <property type="entry name" value="LexA-like"/>
</dbReference>
<dbReference type="NCBIfam" id="NF007621">
    <property type="entry name" value="PRK10276.1"/>
    <property type="match status" value="1"/>
</dbReference>
<dbReference type="InterPro" id="IPR015927">
    <property type="entry name" value="Peptidase_S24_S26A/B/C"/>
</dbReference>
<evidence type="ECO:0000259" key="8">
    <source>
        <dbReference type="Pfam" id="PF00717"/>
    </source>
</evidence>